<sequence>MSNYNFMAPAFDREKNIKAATYTTVVCVLLFIIFFFVKWTLPQIAPPVMEEGIEVNLGNSDEGLGDVAPQIPGEPAAAKEEAYSPPAKSTAPPPVAQEENIQGDENETDEAPVVNKDPKPVIRKTIPTPVPARPRETERPVANTTPVKPRLNTQPVTNPTPAPPQPKAIYKGGTSNGAGGNGADTYNGVRNQGIAGGRGDQGSPNGNPNSDSYKGNAASGNSGVQIRSGLSGRRFTRYPSFEDDFNENAKVAVDIRVDKGGNVVSAIVNPRGTTTTNGNIRSIATRKALQLKLNAGDEDDQSGTILFDFKLKG</sequence>
<dbReference type="RefSeq" id="WP_147201483.1">
    <property type="nucleotide sequence ID" value="NZ_BJYT01000001.1"/>
</dbReference>
<dbReference type="Proteomes" id="UP000321513">
    <property type="component" value="Unassembled WGS sequence"/>
</dbReference>
<reference evidence="3 4" key="1">
    <citation type="submission" date="2019-07" db="EMBL/GenBank/DDBJ databases">
        <title>Whole genome shotgun sequence of Segetibacter aerophilus NBRC 106135.</title>
        <authorList>
            <person name="Hosoyama A."/>
            <person name="Uohara A."/>
            <person name="Ohji S."/>
            <person name="Ichikawa N."/>
        </authorList>
    </citation>
    <scope>NUCLEOTIDE SEQUENCE [LARGE SCALE GENOMIC DNA]</scope>
    <source>
        <strain evidence="3 4">NBRC 106135</strain>
    </source>
</reference>
<feature type="transmembrane region" description="Helical" evidence="2">
    <location>
        <begin position="20"/>
        <end position="41"/>
    </location>
</feature>
<evidence type="ECO:0000256" key="2">
    <source>
        <dbReference type="SAM" id="Phobius"/>
    </source>
</evidence>
<name>A0A512B6E2_9BACT</name>
<proteinExistence type="predicted"/>
<evidence type="ECO:0000256" key="1">
    <source>
        <dbReference type="SAM" id="MobiDB-lite"/>
    </source>
</evidence>
<dbReference type="AlphaFoldDB" id="A0A512B6E2"/>
<accession>A0A512B6E2</accession>
<gene>
    <name evidence="3" type="ORF">SAE01_00040</name>
</gene>
<evidence type="ECO:0000313" key="3">
    <source>
        <dbReference type="EMBL" id="GEO07508.1"/>
    </source>
</evidence>
<organism evidence="3 4">
    <name type="scientific">Segetibacter aerophilus</name>
    <dbReference type="NCBI Taxonomy" id="670293"/>
    <lineage>
        <taxon>Bacteria</taxon>
        <taxon>Pseudomonadati</taxon>
        <taxon>Bacteroidota</taxon>
        <taxon>Chitinophagia</taxon>
        <taxon>Chitinophagales</taxon>
        <taxon>Chitinophagaceae</taxon>
        <taxon>Segetibacter</taxon>
    </lineage>
</organism>
<keyword evidence="2" id="KW-0472">Membrane</keyword>
<feature type="compositionally biased region" description="Acidic residues" evidence="1">
    <location>
        <begin position="101"/>
        <end position="110"/>
    </location>
</feature>
<keyword evidence="2" id="KW-1133">Transmembrane helix</keyword>
<evidence type="ECO:0000313" key="4">
    <source>
        <dbReference type="Proteomes" id="UP000321513"/>
    </source>
</evidence>
<feature type="compositionally biased region" description="Polar residues" evidence="1">
    <location>
        <begin position="202"/>
        <end position="225"/>
    </location>
</feature>
<protein>
    <recommendedName>
        <fullName evidence="5">TonB C-terminal domain-containing protein</fullName>
    </recommendedName>
</protein>
<keyword evidence="4" id="KW-1185">Reference proteome</keyword>
<comment type="caution">
    <text evidence="3">The sequence shown here is derived from an EMBL/GenBank/DDBJ whole genome shotgun (WGS) entry which is preliminary data.</text>
</comment>
<dbReference type="EMBL" id="BJYT01000001">
    <property type="protein sequence ID" value="GEO07508.1"/>
    <property type="molecule type" value="Genomic_DNA"/>
</dbReference>
<evidence type="ECO:0008006" key="5">
    <source>
        <dbReference type="Google" id="ProtNLM"/>
    </source>
</evidence>
<dbReference type="OrthoDB" id="676306at2"/>
<feature type="region of interest" description="Disordered" evidence="1">
    <location>
        <begin position="60"/>
        <end position="228"/>
    </location>
</feature>
<keyword evidence="2" id="KW-0812">Transmembrane</keyword>